<feature type="transmembrane region" description="Helical" evidence="8">
    <location>
        <begin position="284"/>
        <end position="302"/>
    </location>
</feature>
<feature type="transmembrane region" description="Helical" evidence="8">
    <location>
        <begin position="37"/>
        <end position="64"/>
    </location>
</feature>
<keyword evidence="2" id="KW-0813">Transport</keyword>
<comment type="caution">
    <text evidence="10">The sequence shown here is derived from an EMBL/GenBank/DDBJ whole genome shotgun (WGS) entry which is preliminary data.</text>
</comment>
<evidence type="ECO:0000256" key="8">
    <source>
        <dbReference type="SAM" id="Phobius"/>
    </source>
</evidence>
<proteinExistence type="predicted"/>
<dbReference type="PANTHER" id="PTHR42718">
    <property type="entry name" value="MAJOR FACILITATOR SUPERFAMILY MULTIDRUG TRANSPORTER MFSC"/>
    <property type="match status" value="1"/>
</dbReference>
<feature type="transmembrane region" description="Helical" evidence="8">
    <location>
        <begin position="257"/>
        <end position="278"/>
    </location>
</feature>
<dbReference type="InterPro" id="IPR011701">
    <property type="entry name" value="MFS"/>
</dbReference>
<feature type="transmembrane region" description="Helical" evidence="8">
    <location>
        <begin position="401"/>
        <end position="429"/>
    </location>
</feature>
<dbReference type="GeneID" id="95351254"/>
<feature type="transmembrane region" description="Helical" evidence="8">
    <location>
        <begin position="108"/>
        <end position="131"/>
    </location>
</feature>
<dbReference type="InterPro" id="IPR020846">
    <property type="entry name" value="MFS_dom"/>
</dbReference>
<feature type="transmembrane region" description="Helical" evidence="8">
    <location>
        <begin position="196"/>
        <end position="216"/>
    </location>
</feature>
<dbReference type="AlphaFoldDB" id="A0A919KK33"/>
<keyword evidence="7" id="KW-0046">Antibiotic resistance</keyword>
<feature type="transmembrane region" description="Helical" evidence="8">
    <location>
        <begin position="355"/>
        <end position="380"/>
    </location>
</feature>
<evidence type="ECO:0000313" key="11">
    <source>
        <dbReference type="Proteomes" id="UP000617734"/>
    </source>
</evidence>
<dbReference type="Gene3D" id="1.20.1250.20">
    <property type="entry name" value="MFS general substrate transporter like domains"/>
    <property type="match status" value="1"/>
</dbReference>
<accession>A0A919KK33</accession>
<reference evidence="10" key="2">
    <citation type="submission" date="2020-09" db="EMBL/GenBank/DDBJ databases">
        <authorList>
            <person name="Sun Q."/>
            <person name="Ohkuma M."/>
        </authorList>
    </citation>
    <scope>NUCLEOTIDE SEQUENCE</scope>
    <source>
        <strain evidence="10">JCM 4646</strain>
    </source>
</reference>
<feature type="transmembrane region" description="Helical" evidence="8">
    <location>
        <begin position="482"/>
        <end position="499"/>
    </location>
</feature>
<dbReference type="InterPro" id="IPR005829">
    <property type="entry name" value="Sugar_transporter_CS"/>
</dbReference>
<dbReference type="PANTHER" id="PTHR42718:SF46">
    <property type="entry name" value="BLR6921 PROTEIN"/>
    <property type="match status" value="1"/>
</dbReference>
<evidence type="ECO:0000256" key="3">
    <source>
        <dbReference type="ARBA" id="ARBA00022475"/>
    </source>
</evidence>
<dbReference type="PROSITE" id="PS50850">
    <property type="entry name" value="MFS"/>
    <property type="match status" value="1"/>
</dbReference>
<feature type="transmembrane region" description="Helical" evidence="8">
    <location>
        <begin position="323"/>
        <end position="343"/>
    </location>
</feature>
<dbReference type="GO" id="GO:0005886">
    <property type="term" value="C:plasma membrane"/>
    <property type="evidence" value="ECO:0007669"/>
    <property type="project" value="UniProtKB-SubCell"/>
</dbReference>
<protein>
    <recommendedName>
        <fullName evidence="9">Major facilitator superfamily (MFS) profile domain-containing protein</fullName>
    </recommendedName>
</protein>
<dbReference type="GO" id="GO:0046677">
    <property type="term" value="P:response to antibiotic"/>
    <property type="evidence" value="ECO:0007669"/>
    <property type="project" value="UniProtKB-KW"/>
</dbReference>
<gene>
    <name evidence="10" type="ORF">GCM10018781_07330</name>
</gene>
<evidence type="ECO:0000256" key="2">
    <source>
        <dbReference type="ARBA" id="ARBA00022448"/>
    </source>
</evidence>
<name>A0A919KK33_9ACTN</name>
<keyword evidence="4 8" id="KW-0812">Transmembrane</keyword>
<organism evidence="10 11">
    <name type="scientific">Kitasatospora indigofera</name>
    <dbReference type="NCBI Taxonomy" id="67307"/>
    <lineage>
        <taxon>Bacteria</taxon>
        <taxon>Bacillati</taxon>
        <taxon>Actinomycetota</taxon>
        <taxon>Actinomycetes</taxon>
        <taxon>Kitasatosporales</taxon>
        <taxon>Streptomycetaceae</taxon>
        <taxon>Kitasatospora</taxon>
    </lineage>
</organism>
<evidence type="ECO:0000256" key="1">
    <source>
        <dbReference type="ARBA" id="ARBA00004651"/>
    </source>
</evidence>
<dbReference type="GO" id="GO:0022857">
    <property type="term" value="F:transmembrane transporter activity"/>
    <property type="evidence" value="ECO:0007669"/>
    <property type="project" value="InterPro"/>
</dbReference>
<keyword evidence="5 8" id="KW-1133">Transmembrane helix</keyword>
<comment type="subcellular location">
    <subcellularLocation>
        <location evidence="1">Cell membrane</location>
        <topology evidence="1">Multi-pass membrane protein</topology>
    </subcellularLocation>
</comment>
<dbReference type="RefSeq" id="WP_190209274.1">
    <property type="nucleotide sequence ID" value="NZ_BNBO01000002.1"/>
</dbReference>
<keyword evidence="6 8" id="KW-0472">Membrane</keyword>
<dbReference type="EMBL" id="BNBO01000002">
    <property type="protein sequence ID" value="GHH61246.1"/>
    <property type="molecule type" value="Genomic_DNA"/>
</dbReference>
<sequence>MTTEHPAVRPPSLGGRLLGSRLFAEHPRPRGVAGWRYAHWLAVGTVCLGAFLGQLTASITALVFPALERHFDAGPATVEWVALAYLLVLVALLAPVGRLSDLVGRKTMYLWGFAVFAAASLGAGLAGGLWVLVGCRAVQALGGALMQANSVALVARGVPERAMRGALGVQAAAQGLGLALGPTLGGLLVQHASWRWAFWINVPIGLLGIVAGWFLLPRTHPDGRPAAAGPLPDRTPRPAVGGRWAALGRVREGGFDLAGLLLLAGASGALLLALSSASGLPLPGWAPPVLLLTAAGLAVALARQEQRAERPIIAPGLVNTPGVRPGLAVALLGYLLLFCPLVLGPMMLTAAGVPIARAGLVITLLPAAFALAAAAGGRLLPASWPDGARCRWGAGTAGGGLALLAVLPAGAGAAAVALPVVGFGLGLLLPANNALVMRAVPAECSAVGGGMVNMVRSLGTAFGTALPVLGVHLAGPATGGRAVLVTLVALAGLAVLLGGHDAGVRRT</sequence>
<evidence type="ECO:0000256" key="5">
    <source>
        <dbReference type="ARBA" id="ARBA00022989"/>
    </source>
</evidence>
<dbReference type="PROSITE" id="PS00216">
    <property type="entry name" value="SUGAR_TRANSPORT_1"/>
    <property type="match status" value="1"/>
</dbReference>
<feature type="transmembrane region" description="Helical" evidence="8">
    <location>
        <begin position="76"/>
        <end position="96"/>
    </location>
</feature>
<keyword evidence="11" id="KW-1185">Reference proteome</keyword>
<feature type="domain" description="Major facilitator superfamily (MFS) profile" evidence="9">
    <location>
        <begin position="42"/>
        <end position="506"/>
    </location>
</feature>
<reference evidence="10" key="1">
    <citation type="journal article" date="2014" name="Int. J. Syst. Evol. Microbiol.">
        <title>Complete genome sequence of Corynebacterium casei LMG S-19264T (=DSM 44701T), isolated from a smear-ripened cheese.</title>
        <authorList>
            <consortium name="US DOE Joint Genome Institute (JGI-PGF)"/>
            <person name="Walter F."/>
            <person name="Albersmeier A."/>
            <person name="Kalinowski J."/>
            <person name="Ruckert C."/>
        </authorList>
    </citation>
    <scope>NUCLEOTIDE SEQUENCE</scope>
    <source>
        <strain evidence="10">JCM 4646</strain>
    </source>
</reference>
<dbReference type="SUPFAM" id="SSF103473">
    <property type="entry name" value="MFS general substrate transporter"/>
    <property type="match status" value="1"/>
</dbReference>
<evidence type="ECO:0000313" key="10">
    <source>
        <dbReference type="EMBL" id="GHH61246.1"/>
    </source>
</evidence>
<dbReference type="Pfam" id="PF07690">
    <property type="entry name" value="MFS_1"/>
    <property type="match status" value="1"/>
</dbReference>
<evidence type="ECO:0000256" key="7">
    <source>
        <dbReference type="ARBA" id="ARBA00023251"/>
    </source>
</evidence>
<evidence type="ECO:0000256" key="4">
    <source>
        <dbReference type="ARBA" id="ARBA00022692"/>
    </source>
</evidence>
<dbReference type="Proteomes" id="UP000617734">
    <property type="component" value="Unassembled WGS sequence"/>
</dbReference>
<keyword evidence="3" id="KW-1003">Cell membrane</keyword>
<evidence type="ECO:0000259" key="9">
    <source>
        <dbReference type="PROSITE" id="PS50850"/>
    </source>
</evidence>
<dbReference type="InterPro" id="IPR036259">
    <property type="entry name" value="MFS_trans_sf"/>
</dbReference>
<evidence type="ECO:0000256" key="6">
    <source>
        <dbReference type="ARBA" id="ARBA00023136"/>
    </source>
</evidence>